<proteinExistence type="predicted"/>
<evidence type="ECO:0000313" key="3">
    <source>
        <dbReference type="Proteomes" id="UP000501891"/>
    </source>
</evidence>
<evidence type="ECO:0000313" key="2">
    <source>
        <dbReference type="EMBL" id="QJE71863.1"/>
    </source>
</evidence>
<evidence type="ECO:0000259" key="1">
    <source>
        <dbReference type="PROSITE" id="PS50404"/>
    </source>
</evidence>
<dbReference type="InterPro" id="IPR036249">
    <property type="entry name" value="Thioredoxin-like_sf"/>
</dbReference>
<protein>
    <submittedName>
        <fullName evidence="2">Glutathione S-transferase</fullName>
    </submittedName>
</protein>
<dbReference type="SUPFAM" id="SSF47616">
    <property type="entry name" value="GST C-terminal domain-like"/>
    <property type="match status" value="1"/>
</dbReference>
<dbReference type="CDD" id="cd03205">
    <property type="entry name" value="GST_C_6"/>
    <property type="match status" value="1"/>
</dbReference>
<dbReference type="SUPFAM" id="SSF52833">
    <property type="entry name" value="Thioredoxin-like"/>
    <property type="match status" value="1"/>
</dbReference>
<dbReference type="Gene3D" id="3.40.30.10">
    <property type="entry name" value="Glutaredoxin"/>
    <property type="match status" value="1"/>
</dbReference>
<gene>
    <name evidence="2" type="ORF">HHL28_00915</name>
</gene>
<dbReference type="KEGG" id="acru:HHL28_00915"/>
<dbReference type="PROSITE" id="PS50404">
    <property type="entry name" value="GST_NTER"/>
    <property type="match status" value="1"/>
</dbReference>
<reference evidence="2" key="1">
    <citation type="submission" date="2020-04" db="EMBL/GenBank/DDBJ databases">
        <title>A desert anoxygenic phototrophic bacterium fixes CO2 using RubisCO under aerobic conditions.</title>
        <authorList>
            <person name="Tang K."/>
        </authorList>
    </citation>
    <scope>NUCLEOTIDE SEQUENCE [LARGE SCALE GENOMIC DNA]</scope>
    <source>
        <strain evidence="2">MIMtkB3</strain>
    </source>
</reference>
<keyword evidence="3" id="KW-1185">Reference proteome</keyword>
<dbReference type="AlphaFoldDB" id="A0A858R3U6"/>
<dbReference type="EMBL" id="CP051775">
    <property type="protein sequence ID" value="QJE71863.1"/>
    <property type="molecule type" value="Genomic_DNA"/>
</dbReference>
<dbReference type="InterPro" id="IPR036282">
    <property type="entry name" value="Glutathione-S-Trfase_C_sf"/>
</dbReference>
<dbReference type="CDD" id="cd03049">
    <property type="entry name" value="GST_N_3"/>
    <property type="match status" value="1"/>
</dbReference>
<sequence length="203" mass="22883">MKLRYSQTSPYVRKVLMVAIEAGLYDRIELLPTDVWAPDSPIQRDNPLSKIPCLITEDGLALFDSPVICEYLAHLGGDARLYPGPGPARWVALRQQALADGICDAAVLRRLESLRPASLRSADWDRRQHHAVTRALHRLEEEAGQLPPPEAPTIGGVAIACALAYLDFRFRDECWRKGHGALSRWFDHMAERDSFKRTMPPME</sequence>
<dbReference type="GO" id="GO:0016740">
    <property type="term" value="F:transferase activity"/>
    <property type="evidence" value="ECO:0007669"/>
    <property type="project" value="UniProtKB-KW"/>
</dbReference>
<dbReference type="InterPro" id="IPR004045">
    <property type="entry name" value="Glutathione_S-Trfase_N"/>
</dbReference>
<feature type="domain" description="GST N-terminal" evidence="1">
    <location>
        <begin position="1"/>
        <end position="80"/>
    </location>
</feature>
<dbReference type="Pfam" id="PF13409">
    <property type="entry name" value="GST_N_2"/>
    <property type="match status" value="1"/>
</dbReference>
<dbReference type="Gene3D" id="1.20.1050.10">
    <property type="match status" value="1"/>
</dbReference>
<organism evidence="2 3">
    <name type="scientific">Aerophototrophica crusticola</name>
    <dbReference type="NCBI Taxonomy" id="1709002"/>
    <lineage>
        <taxon>Bacteria</taxon>
        <taxon>Pseudomonadati</taxon>
        <taxon>Pseudomonadota</taxon>
        <taxon>Alphaproteobacteria</taxon>
        <taxon>Rhodospirillales</taxon>
        <taxon>Rhodospirillaceae</taxon>
        <taxon>Aerophototrophica</taxon>
    </lineage>
</organism>
<accession>A0A858R3U6</accession>
<dbReference type="Proteomes" id="UP000501891">
    <property type="component" value="Chromosome"/>
</dbReference>
<name>A0A858R3U6_9PROT</name>